<sequence length="269" mass="30271">MAHLRGPPPSPQYRCNDQPAVAAPPTRDGRFQKRVKRRRYSTSVPSGYSLRPSPLTRYAPPPRTPTPHPPWQPKASHPTATTRASRSPHSTPHCPLFYHFSLLPLDTARSMHWHRQLESGERSYNCNTSSLAWSEAQPCHLGSYQRHHNQPRHHCLAVGQRSQRTGREGSRPPSFLLPLRLLTLPASSGDTLFPGLSYSAFFMRAPCRHDNAAAQFGGVALKTGLRMRVGPYAVFRQKESWNHRTSTPCIQQNPEAITRNGTMYASRLS</sequence>
<protein>
    <submittedName>
        <fullName evidence="2">Uncharacterized protein</fullName>
    </submittedName>
</protein>
<reference evidence="2" key="1">
    <citation type="submission" date="2022-01" db="EMBL/GenBank/DDBJ databases">
        <title>Comparative genomics reveals a dynamic genome evolution in the ectomycorrhizal milk-cap (Lactarius) mushrooms.</title>
        <authorList>
            <consortium name="DOE Joint Genome Institute"/>
            <person name="Lebreton A."/>
            <person name="Tang N."/>
            <person name="Kuo A."/>
            <person name="LaButti K."/>
            <person name="Drula E."/>
            <person name="Barry K."/>
            <person name="Clum A."/>
            <person name="Lipzen A."/>
            <person name="Mousain D."/>
            <person name="Ng V."/>
            <person name="Wang R."/>
            <person name="Wang X."/>
            <person name="Dai Y."/>
            <person name="Henrissat B."/>
            <person name="Grigoriev I.V."/>
            <person name="Guerin-Laguette A."/>
            <person name="Yu F."/>
            <person name="Martin F.M."/>
        </authorList>
    </citation>
    <scope>NUCLEOTIDE SEQUENCE</scope>
    <source>
        <strain evidence="2">QP</strain>
    </source>
</reference>
<evidence type="ECO:0000256" key="1">
    <source>
        <dbReference type="SAM" id="MobiDB-lite"/>
    </source>
</evidence>
<evidence type="ECO:0000313" key="3">
    <source>
        <dbReference type="Proteomes" id="UP001201163"/>
    </source>
</evidence>
<dbReference type="Proteomes" id="UP001201163">
    <property type="component" value="Unassembled WGS sequence"/>
</dbReference>
<dbReference type="AlphaFoldDB" id="A0AAD4LGT7"/>
<feature type="region of interest" description="Disordered" evidence="1">
    <location>
        <begin position="1"/>
        <end position="90"/>
    </location>
</feature>
<organism evidence="2 3">
    <name type="scientific">Lactarius akahatsu</name>
    <dbReference type="NCBI Taxonomy" id="416441"/>
    <lineage>
        <taxon>Eukaryota</taxon>
        <taxon>Fungi</taxon>
        <taxon>Dikarya</taxon>
        <taxon>Basidiomycota</taxon>
        <taxon>Agaricomycotina</taxon>
        <taxon>Agaricomycetes</taxon>
        <taxon>Russulales</taxon>
        <taxon>Russulaceae</taxon>
        <taxon>Lactarius</taxon>
    </lineage>
</organism>
<feature type="compositionally biased region" description="Polar residues" evidence="1">
    <location>
        <begin position="78"/>
        <end position="90"/>
    </location>
</feature>
<dbReference type="EMBL" id="JAKELL010000051">
    <property type="protein sequence ID" value="KAH8986906.1"/>
    <property type="molecule type" value="Genomic_DNA"/>
</dbReference>
<evidence type="ECO:0000313" key="2">
    <source>
        <dbReference type="EMBL" id="KAH8986906.1"/>
    </source>
</evidence>
<feature type="compositionally biased region" description="Pro residues" evidence="1">
    <location>
        <begin position="59"/>
        <end position="72"/>
    </location>
</feature>
<keyword evidence="3" id="KW-1185">Reference proteome</keyword>
<feature type="compositionally biased region" description="Pro residues" evidence="1">
    <location>
        <begin position="1"/>
        <end position="11"/>
    </location>
</feature>
<proteinExistence type="predicted"/>
<comment type="caution">
    <text evidence="2">The sequence shown here is derived from an EMBL/GenBank/DDBJ whole genome shotgun (WGS) entry which is preliminary data.</text>
</comment>
<accession>A0AAD4LGT7</accession>
<gene>
    <name evidence="2" type="ORF">EDB92DRAFT_1223467</name>
</gene>
<name>A0AAD4LGT7_9AGAM</name>